<evidence type="ECO:0000313" key="1">
    <source>
        <dbReference type="EMBL" id="VAW46625.1"/>
    </source>
</evidence>
<dbReference type="AlphaFoldDB" id="A0A3B0VSK9"/>
<gene>
    <name evidence="1" type="ORF">MNBD_GAMMA02-717</name>
</gene>
<accession>A0A3B0VSK9</accession>
<protein>
    <submittedName>
        <fullName evidence="1">Uncharacterized protein</fullName>
    </submittedName>
</protein>
<proteinExistence type="predicted"/>
<sequence>MVAQALLGEHAEASGYQTPCTLLGDDLVEKLPGTKVFG</sequence>
<name>A0A3B0VSK9_9ZZZZ</name>
<organism evidence="1">
    <name type="scientific">hydrothermal vent metagenome</name>
    <dbReference type="NCBI Taxonomy" id="652676"/>
    <lineage>
        <taxon>unclassified sequences</taxon>
        <taxon>metagenomes</taxon>
        <taxon>ecological metagenomes</taxon>
    </lineage>
</organism>
<reference evidence="1" key="1">
    <citation type="submission" date="2018-06" db="EMBL/GenBank/DDBJ databases">
        <authorList>
            <person name="Zhirakovskaya E."/>
        </authorList>
    </citation>
    <scope>NUCLEOTIDE SEQUENCE</scope>
</reference>
<dbReference type="EMBL" id="UOFA01000295">
    <property type="protein sequence ID" value="VAW46625.1"/>
    <property type="molecule type" value="Genomic_DNA"/>
</dbReference>